<accession>A0A7S3GDT2</accession>
<feature type="compositionally biased region" description="Polar residues" evidence="1">
    <location>
        <begin position="1"/>
        <end position="13"/>
    </location>
</feature>
<feature type="compositionally biased region" description="Basic and acidic residues" evidence="1">
    <location>
        <begin position="105"/>
        <end position="131"/>
    </location>
</feature>
<proteinExistence type="predicted"/>
<dbReference type="EMBL" id="HBIB01039035">
    <property type="protein sequence ID" value="CAE0263091.1"/>
    <property type="molecule type" value="Transcribed_RNA"/>
</dbReference>
<evidence type="ECO:0000313" key="3">
    <source>
        <dbReference type="EMBL" id="CAE0263091.1"/>
    </source>
</evidence>
<feature type="compositionally biased region" description="Basic and acidic residues" evidence="1">
    <location>
        <begin position="149"/>
        <end position="161"/>
    </location>
</feature>
<sequence>MRRSIGQKNSSGASPLPPPPPPPKRELASITKNLANVRRVVRRVLNGGTLPPPPPPAGRPAVQPTPLGSSSPPKGEEGGTEEAGGGRKEAYTVEAHSAPSGLPSEYKDVQDSSRSERRAEEENTDILEKKSGALQSLSGQRAPPIGALGKDKAVDDEKGEAASDLPLPSSTESKEYLPDGGRQSSSSPPLDAMSPTMPASPRPPDGASPAARRALYGRSLGDMLAQNDFDEGRRPSRLLAPGFFKKGKSKT</sequence>
<dbReference type="EMBL" id="HBIB01039031">
    <property type="protein sequence ID" value="CAE0263087.1"/>
    <property type="molecule type" value="Transcribed_RNA"/>
</dbReference>
<feature type="region of interest" description="Disordered" evidence="1">
    <location>
        <begin position="42"/>
        <end position="214"/>
    </location>
</feature>
<evidence type="ECO:0000313" key="2">
    <source>
        <dbReference type="EMBL" id="CAE0263087.1"/>
    </source>
</evidence>
<gene>
    <name evidence="2" type="ORF">PBIL07802_LOCUS25384</name>
    <name evidence="3" type="ORF">PBIL07802_LOCUS25388</name>
</gene>
<feature type="region of interest" description="Disordered" evidence="1">
    <location>
        <begin position="1"/>
        <end position="27"/>
    </location>
</feature>
<dbReference type="AlphaFoldDB" id="A0A7S3GDT2"/>
<feature type="region of interest" description="Disordered" evidence="1">
    <location>
        <begin position="226"/>
        <end position="251"/>
    </location>
</feature>
<evidence type="ECO:0000256" key="1">
    <source>
        <dbReference type="SAM" id="MobiDB-lite"/>
    </source>
</evidence>
<reference evidence="3" key="1">
    <citation type="submission" date="2021-01" db="EMBL/GenBank/DDBJ databases">
        <authorList>
            <person name="Corre E."/>
            <person name="Pelletier E."/>
            <person name="Niang G."/>
            <person name="Scheremetjew M."/>
            <person name="Finn R."/>
            <person name="Kale V."/>
            <person name="Holt S."/>
            <person name="Cochrane G."/>
            <person name="Meng A."/>
            <person name="Brown T."/>
            <person name="Cohen L."/>
        </authorList>
    </citation>
    <scope>NUCLEOTIDE SEQUENCE</scope>
    <source>
        <strain evidence="3">NIES-2562</strain>
    </source>
</reference>
<protein>
    <submittedName>
        <fullName evidence="3">Uncharacterized protein</fullName>
    </submittedName>
</protein>
<organism evidence="3">
    <name type="scientific">Palpitomonas bilix</name>
    <dbReference type="NCBI Taxonomy" id="652834"/>
    <lineage>
        <taxon>Eukaryota</taxon>
        <taxon>Eukaryota incertae sedis</taxon>
    </lineage>
</organism>
<name>A0A7S3GDT2_9EUKA</name>